<evidence type="ECO:0000313" key="3">
    <source>
        <dbReference type="Proteomes" id="UP000009231"/>
    </source>
</evidence>
<dbReference type="STRING" id="868131.MSWAN_0412"/>
<protein>
    <submittedName>
        <fullName evidence="2">S-adenosylhomocysteine deaminase</fullName>
        <ecNumber evidence="2">3.5.4.28</ecNumber>
    </submittedName>
</protein>
<reference evidence="2 3" key="1">
    <citation type="journal article" date="2014" name="Int. J. Syst. Evol. Microbiol.">
        <title>Methanobacterium paludis sp. nov. and a novel strain of Methanobacterium lacus isolated from northern peatlands.</title>
        <authorList>
            <person name="Cadillo-Quiroz H."/>
            <person name="Brauer S.L."/>
            <person name="Goodson N."/>
            <person name="Yavitt J.B."/>
            <person name="Zinder S.H."/>
        </authorList>
    </citation>
    <scope>NUCLEOTIDE SEQUENCE [LARGE SCALE GENOMIC DNA]</scope>
    <source>
        <strain evidence="3">DSM 25820 / JCM 18151 / SWAN1</strain>
    </source>
</reference>
<dbReference type="AlphaFoldDB" id="F6D3N7"/>
<evidence type="ECO:0000259" key="1">
    <source>
        <dbReference type="Pfam" id="PF01979"/>
    </source>
</evidence>
<dbReference type="PANTHER" id="PTHR43794">
    <property type="entry name" value="AMINOHYDROLASE SSNA-RELATED"/>
    <property type="match status" value="1"/>
</dbReference>
<gene>
    <name evidence="2" type="ordered locus">MSWAN_0412</name>
</gene>
<keyword evidence="3" id="KW-1185">Reference proteome</keyword>
<dbReference type="Proteomes" id="UP000009231">
    <property type="component" value="Chromosome"/>
</dbReference>
<dbReference type="Pfam" id="PF01979">
    <property type="entry name" value="Amidohydro_1"/>
    <property type="match status" value="1"/>
</dbReference>
<dbReference type="InterPro" id="IPR006680">
    <property type="entry name" value="Amidohydro-rel"/>
</dbReference>
<dbReference type="GO" id="GO:0050270">
    <property type="term" value="F:S-adenosylhomocysteine deaminase activity"/>
    <property type="evidence" value="ECO:0007669"/>
    <property type="project" value="UniProtKB-EC"/>
</dbReference>
<dbReference type="NCBIfam" id="NF005552">
    <property type="entry name" value="PRK07213.1"/>
    <property type="match status" value="1"/>
</dbReference>
<dbReference type="SUPFAM" id="SSF51556">
    <property type="entry name" value="Metallo-dependent hydrolases"/>
    <property type="match status" value="1"/>
</dbReference>
<dbReference type="SUPFAM" id="SSF51338">
    <property type="entry name" value="Composite domain of metallo-dependent hydrolases"/>
    <property type="match status" value="1"/>
</dbReference>
<sequence>MITIENAKVLYGENMEVLRTNVLIEDNKIVEVSQKVREGKIIDASGCIVAPSLINSHIHLGDSVAKDAGDGEHIDKIVKPPDGIKHRILRETPPEKIIDAMKESMRYMLKTGTTTFVDFREGSFEGIKLLDKASKEIPIKKIVLGRHESFIDPDAESSTVQKNAKKILRSCDGIGLSGFGEISNETARIIVDTCRRESKISSIHVAEYEKIQKDSLKLHGKTEVQRALEADFDLLVHLTSPMANDLKNVGKSRVPNVLCPRSNGALSVGIPPIQEMLDHRINLLLGTDNVMFNSPNMFREMEYTLKVTRGYYRQYLAPVEVFKMATSNAARALGINSGSIEEGRIADIMIVKEISKNPLMSLINRTESENMVEVIKDGRIVYKR</sequence>
<feature type="domain" description="Amidohydrolase-related" evidence="1">
    <location>
        <begin position="48"/>
        <end position="381"/>
    </location>
</feature>
<dbReference type="eggNOG" id="arCOG00692">
    <property type="taxonomic scope" value="Archaea"/>
</dbReference>
<accession>F6D3N7</accession>
<dbReference type="RefSeq" id="WP_013824956.1">
    <property type="nucleotide sequence ID" value="NC_015574.1"/>
</dbReference>
<dbReference type="GeneID" id="10667896"/>
<dbReference type="KEGG" id="mew:MSWAN_0412"/>
<dbReference type="InterPro" id="IPR032466">
    <property type="entry name" value="Metal_Hydrolase"/>
</dbReference>
<dbReference type="EC" id="3.5.4.28" evidence="2"/>
<dbReference type="OrthoDB" id="42910at2157"/>
<dbReference type="InterPro" id="IPR050287">
    <property type="entry name" value="MTA/SAH_deaminase"/>
</dbReference>
<dbReference type="Gene3D" id="3.20.20.140">
    <property type="entry name" value="Metal-dependent hydrolases"/>
    <property type="match status" value="1"/>
</dbReference>
<dbReference type="Gene3D" id="2.30.40.10">
    <property type="entry name" value="Urease, subunit C, domain 1"/>
    <property type="match status" value="1"/>
</dbReference>
<keyword evidence="2" id="KW-0378">Hydrolase</keyword>
<dbReference type="EMBL" id="CP002772">
    <property type="protein sequence ID" value="AEG17454.1"/>
    <property type="molecule type" value="Genomic_DNA"/>
</dbReference>
<evidence type="ECO:0000313" key="2">
    <source>
        <dbReference type="EMBL" id="AEG17454.1"/>
    </source>
</evidence>
<proteinExistence type="predicted"/>
<dbReference type="HOGENOM" id="CLU_012358_1_0_2"/>
<dbReference type="InterPro" id="IPR011059">
    <property type="entry name" value="Metal-dep_hydrolase_composite"/>
</dbReference>
<name>F6D3N7_METPW</name>
<dbReference type="PANTHER" id="PTHR43794:SF5">
    <property type="entry name" value="CHLOROHYDROLASE FAMILY PROTEIN"/>
    <property type="match status" value="1"/>
</dbReference>
<organism evidence="2 3">
    <name type="scientific">Methanobacterium paludis (strain DSM 25820 / JCM 18151 / SWAN1)</name>
    <dbReference type="NCBI Taxonomy" id="868131"/>
    <lineage>
        <taxon>Archaea</taxon>
        <taxon>Methanobacteriati</taxon>
        <taxon>Methanobacteriota</taxon>
        <taxon>Methanomada group</taxon>
        <taxon>Methanobacteria</taxon>
        <taxon>Methanobacteriales</taxon>
        <taxon>Methanobacteriaceae</taxon>
        <taxon>Methanobacterium</taxon>
    </lineage>
</organism>